<comment type="caution">
    <text evidence="1">The sequence shown here is derived from an EMBL/GenBank/DDBJ whole genome shotgun (WGS) entry which is preliminary data.</text>
</comment>
<accession>A0A3N2RGU1</accession>
<sequence>MGFATTPHAVIRWRNASLDMGKLPQCGSDVFGGRNPANRNGTRCCGYAGAPRIRDARSWPEPL</sequence>
<protein>
    <submittedName>
        <fullName evidence="1">Uncharacterized protein</fullName>
    </submittedName>
</protein>
<dbReference type="EMBL" id="RCTY01000031">
    <property type="protein sequence ID" value="ROU06690.1"/>
    <property type="molecule type" value="Genomic_DNA"/>
</dbReference>
<dbReference type="Proteomes" id="UP000275910">
    <property type="component" value="Unassembled WGS sequence"/>
</dbReference>
<evidence type="ECO:0000313" key="2">
    <source>
        <dbReference type="Proteomes" id="UP000275910"/>
    </source>
</evidence>
<gene>
    <name evidence="1" type="ORF">D9T17_12625</name>
</gene>
<evidence type="ECO:0000313" key="1">
    <source>
        <dbReference type="EMBL" id="ROU06690.1"/>
    </source>
</evidence>
<proteinExistence type="predicted"/>
<organism evidence="1 2">
    <name type="scientific">Lysobacter enzymogenes</name>
    <dbReference type="NCBI Taxonomy" id="69"/>
    <lineage>
        <taxon>Bacteria</taxon>
        <taxon>Pseudomonadati</taxon>
        <taxon>Pseudomonadota</taxon>
        <taxon>Gammaproteobacteria</taxon>
        <taxon>Lysobacterales</taxon>
        <taxon>Lysobacteraceae</taxon>
        <taxon>Lysobacter</taxon>
    </lineage>
</organism>
<reference evidence="1 2" key="1">
    <citation type="submission" date="2018-10" db="EMBL/GenBank/DDBJ databases">
        <title>The genome of Lysobacter enzymogenes OH11.</title>
        <authorList>
            <person name="Liu F."/>
            <person name="Zhao Y."/>
            <person name="Qian G."/>
            <person name="Chen Y."/>
            <person name="Xu H."/>
        </authorList>
    </citation>
    <scope>NUCLEOTIDE SEQUENCE [LARGE SCALE GENOMIC DNA]</scope>
    <source>
        <strain evidence="1 2">OH11</strain>
    </source>
</reference>
<name>A0A3N2RGU1_LYSEN</name>
<dbReference type="AlphaFoldDB" id="A0A3N2RGU1"/>